<comment type="caution">
    <text evidence="3">The sequence shown here is derived from an EMBL/GenBank/DDBJ whole genome shotgun (WGS) entry which is preliminary data.</text>
</comment>
<comment type="similarity">
    <text evidence="1">Belongs to the universal stress protein A family.</text>
</comment>
<dbReference type="Pfam" id="PF00582">
    <property type="entry name" value="Usp"/>
    <property type="match status" value="1"/>
</dbReference>
<organism evidence="3 4">
    <name type="scientific">Aquaticitalea lipolytica</name>
    <dbReference type="NCBI Taxonomy" id="1247562"/>
    <lineage>
        <taxon>Bacteria</taxon>
        <taxon>Pseudomonadati</taxon>
        <taxon>Bacteroidota</taxon>
        <taxon>Flavobacteriia</taxon>
        <taxon>Flavobacteriales</taxon>
        <taxon>Flavobacteriaceae</taxon>
        <taxon>Aquaticitalea</taxon>
    </lineage>
</organism>
<dbReference type="EMBL" id="BMIC01000001">
    <property type="protein sequence ID" value="GFZ76143.1"/>
    <property type="molecule type" value="Genomic_DNA"/>
</dbReference>
<dbReference type="RefSeq" id="WP_188604399.1">
    <property type="nucleotide sequence ID" value="NZ_BMIC01000001.1"/>
</dbReference>
<dbReference type="PANTHER" id="PTHR31964:SF113">
    <property type="entry name" value="USPA DOMAIN-CONTAINING PROTEIN"/>
    <property type="match status" value="1"/>
</dbReference>
<dbReference type="InterPro" id="IPR006016">
    <property type="entry name" value="UspA"/>
</dbReference>
<dbReference type="Proteomes" id="UP000598120">
    <property type="component" value="Unassembled WGS sequence"/>
</dbReference>
<feature type="domain" description="UspA" evidence="2">
    <location>
        <begin position="3"/>
        <end position="149"/>
    </location>
</feature>
<evidence type="ECO:0000313" key="3">
    <source>
        <dbReference type="EMBL" id="GFZ76143.1"/>
    </source>
</evidence>
<dbReference type="PANTHER" id="PTHR31964">
    <property type="entry name" value="ADENINE NUCLEOTIDE ALPHA HYDROLASES-LIKE SUPERFAMILY PROTEIN"/>
    <property type="match status" value="1"/>
</dbReference>
<dbReference type="Gene3D" id="3.40.50.12370">
    <property type="match status" value="1"/>
</dbReference>
<evidence type="ECO:0000256" key="1">
    <source>
        <dbReference type="ARBA" id="ARBA00008791"/>
    </source>
</evidence>
<name>A0A8J2TRT6_9FLAO</name>
<accession>A0A8J2TRT6</accession>
<dbReference type="CDD" id="cd00293">
    <property type="entry name" value="USP-like"/>
    <property type="match status" value="1"/>
</dbReference>
<evidence type="ECO:0000313" key="4">
    <source>
        <dbReference type="Proteomes" id="UP000598120"/>
    </source>
</evidence>
<reference evidence="3 4" key="1">
    <citation type="journal article" date="2014" name="Int. J. Syst. Evol. Microbiol.">
        <title>Complete genome sequence of Corynebacterium casei LMG S-19264T (=DSM 44701T), isolated from a smear-ripened cheese.</title>
        <authorList>
            <consortium name="US DOE Joint Genome Institute (JGI-PGF)"/>
            <person name="Walter F."/>
            <person name="Albersmeier A."/>
            <person name="Kalinowski J."/>
            <person name="Ruckert C."/>
        </authorList>
    </citation>
    <scope>NUCLEOTIDE SEQUENCE [LARGE SCALE GENOMIC DNA]</scope>
    <source>
        <strain evidence="3 4">CGMCC 1.15295</strain>
    </source>
</reference>
<dbReference type="SUPFAM" id="SSF52402">
    <property type="entry name" value="Adenine nucleotide alpha hydrolases-like"/>
    <property type="match status" value="2"/>
</dbReference>
<proteinExistence type="inferred from homology"/>
<keyword evidence="4" id="KW-1185">Reference proteome</keyword>
<protein>
    <submittedName>
        <fullName evidence="3">Universal stress protein UspA</fullName>
    </submittedName>
</protein>
<dbReference type="InterPro" id="IPR006015">
    <property type="entry name" value="Universal_stress_UspA"/>
</dbReference>
<dbReference type="AlphaFoldDB" id="A0A8J2TRT6"/>
<dbReference type="PRINTS" id="PR01438">
    <property type="entry name" value="UNVRSLSTRESS"/>
</dbReference>
<evidence type="ECO:0000259" key="2">
    <source>
        <dbReference type="Pfam" id="PF00582"/>
    </source>
</evidence>
<gene>
    <name evidence="3" type="primary">uspA</name>
    <name evidence="3" type="ORF">GCM10011531_01170</name>
</gene>
<sequence>MKHKVLLPTDFSANAWNAIKYALELYKNKACDFYILNAFSVPTYLFDNLLVPEPGEEKYETAKQESEGQIAKLLDKITLQGLKKPKHNFFAISVYNSPLEAIKNTIEEKDIEIVIMGTKGQTNSRSIFYGSNAIYVMEKSRNCPVIVVPPGVLNIAPKEIVFTTSYKTHFKRRELNCLIELAKDNKASVRFLHVAIEEKLSQKQIDNKKLLEEYFEGIDFSFHSLSNTDLSMAINCFVESRGSDMVAFINKKHAFFGSVLTQPLVKEITFFSKKPILVMHDLRN</sequence>